<keyword evidence="5" id="KW-0732">Signal</keyword>
<reference evidence="6 7" key="1">
    <citation type="submission" date="2020-08" db="EMBL/GenBank/DDBJ databases">
        <title>Edaphobacter telluris sp. nov. and Acidobacterium dinghuensis sp. nov., two acidobacteria isolated from forest soil.</title>
        <authorList>
            <person name="Fu J."/>
            <person name="Qiu L."/>
        </authorList>
    </citation>
    <scope>NUCLEOTIDE SEQUENCE [LARGE SCALE GENOMIC DNA]</scope>
    <source>
        <strain evidence="6">4Y35</strain>
    </source>
</reference>
<keyword evidence="6" id="KW-0378">Hydrolase</keyword>
<dbReference type="SUPFAM" id="SSF48225">
    <property type="entry name" value="Seven-hairpin glycosidases"/>
    <property type="match status" value="1"/>
</dbReference>
<gene>
    <name evidence="6" type="ORF">H7849_18270</name>
</gene>
<dbReference type="KEGG" id="adin:H7849_18270"/>
<feature type="signal peptide" evidence="5">
    <location>
        <begin position="1"/>
        <end position="24"/>
    </location>
</feature>
<evidence type="ECO:0000256" key="4">
    <source>
        <dbReference type="ARBA" id="ARBA00023180"/>
    </source>
</evidence>
<evidence type="ECO:0000256" key="2">
    <source>
        <dbReference type="ARBA" id="ARBA00007658"/>
    </source>
</evidence>
<keyword evidence="3" id="KW-0256">Endoplasmic reticulum</keyword>
<protein>
    <submittedName>
        <fullName evidence="6">Glycoside hydrolase family 47 protein</fullName>
    </submittedName>
</protein>
<feature type="chain" id="PRO_5028911314" evidence="5">
    <location>
        <begin position="25"/>
        <end position="465"/>
    </location>
</feature>
<accession>A0A7G8BER7</accession>
<organism evidence="6 7">
    <name type="scientific">Alloacidobacterium dinghuense</name>
    <dbReference type="NCBI Taxonomy" id="2763107"/>
    <lineage>
        <taxon>Bacteria</taxon>
        <taxon>Pseudomonadati</taxon>
        <taxon>Acidobacteriota</taxon>
        <taxon>Terriglobia</taxon>
        <taxon>Terriglobales</taxon>
        <taxon>Acidobacteriaceae</taxon>
        <taxon>Alloacidobacterium</taxon>
    </lineage>
</organism>
<comment type="subcellular location">
    <subcellularLocation>
        <location evidence="1">Endoplasmic reticulum</location>
    </subcellularLocation>
</comment>
<dbReference type="RefSeq" id="WP_186741351.1">
    <property type="nucleotide sequence ID" value="NZ_CP060394.1"/>
</dbReference>
<dbReference type="GO" id="GO:0005509">
    <property type="term" value="F:calcium ion binding"/>
    <property type="evidence" value="ECO:0007669"/>
    <property type="project" value="InterPro"/>
</dbReference>
<dbReference type="Pfam" id="PF01532">
    <property type="entry name" value="Glyco_hydro_47"/>
    <property type="match status" value="1"/>
</dbReference>
<dbReference type="GO" id="GO:0005975">
    <property type="term" value="P:carbohydrate metabolic process"/>
    <property type="evidence" value="ECO:0007669"/>
    <property type="project" value="InterPro"/>
</dbReference>
<dbReference type="InterPro" id="IPR001382">
    <property type="entry name" value="Glyco_hydro_47"/>
</dbReference>
<dbReference type="GO" id="GO:0004571">
    <property type="term" value="F:mannosyl-oligosaccharide 1,2-alpha-mannosidase activity"/>
    <property type="evidence" value="ECO:0007669"/>
    <property type="project" value="InterPro"/>
</dbReference>
<keyword evidence="7" id="KW-1185">Reference proteome</keyword>
<dbReference type="InterPro" id="IPR012341">
    <property type="entry name" value="6hp_glycosidase-like_sf"/>
</dbReference>
<dbReference type="AlphaFoldDB" id="A0A7G8BER7"/>
<dbReference type="GO" id="GO:0016020">
    <property type="term" value="C:membrane"/>
    <property type="evidence" value="ECO:0007669"/>
    <property type="project" value="InterPro"/>
</dbReference>
<sequence length="465" mass="52682">MRRLSVLVFLGCVLFSTPMPLAFAQAAPQPLSMTDQQKAEMARRVRQEFLHAWDGYRQYAWGHDALKPLSKKPHDWYAHSLLMTPVDGLDTMILMGLTPQADEARKLIDTQLNFDQDMYVKDFEITIRMMGGLLSSYQLTGDKRLLELADDLGRRMLPMFNSPTGMPYEYVNLHTGAVRGPNSNPAEVGSLLLEYGTLARLTGKQVYYDKAKRAVVAMYKRQSKIGLVGLGINVETGKWTDRTAGIMGGIDSYYEYLLKCAILFNDKDCERMWNESAAAINKYLADQRPNGLWYGQANMGTGKRIATYYGALDAFFPAVLALGGDRERAAKLQDSSYLMWNLAGIEPDSLNYAAMQIKDANYPLRPEIIESAYYLYHYTHDPKYLVMGQTFFDSLMKYCRNDVGFAALSDVRTKQKADSMESFFFAETMKYLYLLFAPPSTLDFDSIVFNTEAHPLKRNFTAASN</sequence>
<dbReference type="PANTHER" id="PTHR45679:SF6">
    <property type="entry name" value="ER DEGRADATION-ENHANCING ALPHA-MANNOSIDASE-LIKE PROTEIN 2"/>
    <property type="match status" value="1"/>
</dbReference>
<evidence type="ECO:0000313" key="7">
    <source>
        <dbReference type="Proteomes" id="UP000515312"/>
    </source>
</evidence>
<evidence type="ECO:0000256" key="1">
    <source>
        <dbReference type="ARBA" id="ARBA00004240"/>
    </source>
</evidence>
<evidence type="ECO:0000256" key="3">
    <source>
        <dbReference type="ARBA" id="ARBA00022824"/>
    </source>
</evidence>
<proteinExistence type="inferred from homology"/>
<dbReference type="Proteomes" id="UP000515312">
    <property type="component" value="Chromosome"/>
</dbReference>
<dbReference type="EMBL" id="CP060394">
    <property type="protein sequence ID" value="QNI31037.1"/>
    <property type="molecule type" value="Genomic_DNA"/>
</dbReference>
<dbReference type="GO" id="GO:1904380">
    <property type="term" value="P:endoplasmic reticulum mannose trimming"/>
    <property type="evidence" value="ECO:0007669"/>
    <property type="project" value="InterPro"/>
</dbReference>
<dbReference type="InterPro" id="IPR036026">
    <property type="entry name" value="Seven-hairpin_glycosidases"/>
</dbReference>
<dbReference type="PANTHER" id="PTHR45679">
    <property type="entry name" value="ER DEGRADATION-ENHANCING ALPHA-MANNOSIDASE-LIKE PROTEIN 2"/>
    <property type="match status" value="1"/>
</dbReference>
<dbReference type="PRINTS" id="PR00747">
    <property type="entry name" value="GLYHDRLASE47"/>
</dbReference>
<comment type="similarity">
    <text evidence="2">Belongs to the glycosyl hydrolase 47 family.</text>
</comment>
<evidence type="ECO:0000313" key="6">
    <source>
        <dbReference type="EMBL" id="QNI31037.1"/>
    </source>
</evidence>
<dbReference type="Gene3D" id="1.50.10.10">
    <property type="match status" value="1"/>
</dbReference>
<keyword evidence="4" id="KW-0325">Glycoprotein</keyword>
<name>A0A7G8BER7_9BACT</name>
<evidence type="ECO:0000256" key="5">
    <source>
        <dbReference type="SAM" id="SignalP"/>
    </source>
</evidence>
<dbReference type="InterPro" id="IPR044674">
    <property type="entry name" value="EDEM1/2/3"/>
</dbReference>